<feature type="region of interest" description="Disordered" evidence="1">
    <location>
        <begin position="124"/>
        <end position="164"/>
    </location>
</feature>
<sequence>MNGRAGNNPPQAGDGQDAPGFKGMNEEPDVLQDDSFHQHIPTSTNIFQAFKLPLEASFKHLLSTTLNQTTNIFTMAAPSEIQQVYIAEDFSEPTAPQYEFPQHYDLNDPDSARLSYQRLMHEHTKQQFELATSSARRRGSPPEHDISSLRKETSGMSIDSTSSS</sequence>
<comment type="caution">
    <text evidence="2">The sequence shown here is derived from an EMBL/GenBank/DDBJ whole genome shotgun (WGS) entry which is preliminary data.</text>
</comment>
<dbReference type="EMBL" id="QZAF01000794">
    <property type="protein sequence ID" value="THV64720.1"/>
    <property type="molecule type" value="Genomic_DNA"/>
</dbReference>
<protein>
    <submittedName>
        <fullName evidence="2">Uncharacterized protein</fullName>
    </submittedName>
</protein>
<proteinExistence type="predicted"/>
<evidence type="ECO:0000313" key="3">
    <source>
        <dbReference type="Proteomes" id="UP000304951"/>
    </source>
</evidence>
<evidence type="ECO:0000256" key="1">
    <source>
        <dbReference type="SAM" id="MobiDB-lite"/>
    </source>
</evidence>
<feature type="region of interest" description="Disordered" evidence="1">
    <location>
        <begin position="1"/>
        <end position="30"/>
    </location>
</feature>
<feature type="compositionally biased region" description="Basic and acidic residues" evidence="1">
    <location>
        <begin position="140"/>
        <end position="153"/>
    </location>
</feature>
<dbReference type="AlphaFoldDB" id="A0A4S8S3R2"/>
<dbReference type="Proteomes" id="UP000304951">
    <property type="component" value="Unassembled WGS sequence"/>
</dbReference>
<gene>
    <name evidence="2" type="ORF">D6D28_09692</name>
</gene>
<name>A0A4S8S3R2_AURPU</name>
<evidence type="ECO:0000313" key="2">
    <source>
        <dbReference type="EMBL" id="THV64720.1"/>
    </source>
</evidence>
<reference evidence="2 3" key="1">
    <citation type="submission" date="2018-10" db="EMBL/GenBank/DDBJ databases">
        <title>Fifty Aureobasidium pullulans genomes reveal a recombining polyextremotolerant generalist.</title>
        <authorList>
            <person name="Gostincar C."/>
            <person name="Turk M."/>
            <person name="Zajc J."/>
            <person name="Gunde-Cimerman N."/>
        </authorList>
    </citation>
    <scope>NUCLEOTIDE SEQUENCE [LARGE SCALE GENOMIC DNA]</scope>
    <source>
        <strain evidence="2 3">EXF-11900</strain>
    </source>
</reference>
<organism evidence="2 3">
    <name type="scientific">Aureobasidium pullulans</name>
    <name type="common">Black yeast</name>
    <name type="synonym">Pullularia pullulans</name>
    <dbReference type="NCBI Taxonomy" id="5580"/>
    <lineage>
        <taxon>Eukaryota</taxon>
        <taxon>Fungi</taxon>
        <taxon>Dikarya</taxon>
        <taxon>Ascomycota</taxon>
        <taxon>Pezizomycotina</taxon>
        <taxon>Dothideomycetes</taxon>
        <taxon>Dothideomycetidae</taxon>
        <taxon>Dothideales</taxon>
        <taxon>Saccotheciaceae</taxon>
        <taxon>Aureobasidium</taxon>
    </lineage>
</organism>
<feature type="compositionally biased region" description="Low complexity" evidence="1">
    <location>
        <begin position="154"/>
        <end position="164"/>
    </location>
</feature>
<accession>A0A4S8S3R2</accession>